<organism evidence="5">
    <name type="scientific">Thermogladius calderae</name>
    <dbReference type="NCBI Taxonomy" id="1200300"/>
    <lineage>
        <taxon>Archaea</taxon>
        <taxon>Thermoproteota</taxon>
        <taxon>Thermoprotei</taxon>
        <taxon>Desulfurococcales</taxon>
        <taxon>Desulfurococcaceae</taxon>
        <taxon>Thermogladius</taxon>
    </lineage>
</organism>
<protein>
    <submittedName>
        <fullName evidence="5">Hydrogenase maturation protease</fullName>
    </submittedName>
</protein>
<dbReference type="InterPro" id="IPR000671">
    <property type="entry name" value="Peptidase_A31"/>
</dbReference>
<dbReference type="PANTHER" id="PTHR30302:SF1">
    <property type="entry name" value="HYDROGENASE 2 MATURATION PROTEASE"/>
    <property type="match status" value="1"/>
</dbReference>
<comment type="similarity">
    <text evidence="1">Belongs to the peptidase A31 family.</text>
</comment>
<evidence type="ECO:0000313" key="5">
    <source>
        <dbReference type="EMBL" id="HHP67354.1"/>
    </source>
</evidence>
<dbReference type="GO" id="GO:0008047">
    <property type="term" value="F:enzyme activator activity"/>
    <property type="evidence" value="ECO:0007669"/>
    <property type="project" value="InterPro"/>
</dbReference>
<name>A0A7J3XXC7_9CREN</name>
<keyword evidence="4" id="KW-0378">Hydrolase</keyword>
<sequence>MTSIKPSFLKELDLEKTLAACVGSPLRGDDRIGLVVCEELSKCGFPSVKCEYGLENCIQDIEEVKPGTLLIIDAVYSDKLGEGDVVLINPEEASDYAIPTTHSLPMRLVIDMLLKQGVIGRALILGISVKKLDVSLEISPRVLEAGLLLSKSLCDAFHKARIEE</sequence>
<accession>A0A7J3XXC7</accession>
<evidence type="ECO:0000256" key="1">
    <source>
        <dbReference type="ARBA" id="ARBA00006814"/>
    </source>
</evidence>
<dbReference type="NCBIfam" id="TIGR00072">
    <property type="entry name" value="hydrog_prot"/>
    <property type="match status" value="1"/>
</dbReference>
<gene>
    <name evidence="5" type="ORF">ENM60_00945</name>
</gene>
<evidence type="ECO:0000256" key="4">
    <source>
        <dbReference type="ARBA" id="ARBA00022801"/>
    </source>
</evidence>
<dbReference type="InterPro" id="IPR023430">
    <property type="entry name" value="Pept_HybD-like_dom_sf"/>
</dbReference>
<dbReference type="AlphaFoldDB" id="A0A7J3XXC7"/>
<dbReference type="EMBL" id="DRYK01000019">
    <property type="protein sequence ID" value="HHP67354.1"/>
    <property type="molecule type" value="Genomic_DNA"/>
</dbReference>
<keyword evidence="3" id="KW-0064">Aspartyl protease</keyword>
<dbReference type="GO" id="GO:0004190">
    <property type="term" value="F:aspartic-type endopeptidase activity"/>
    <property type="evidence" value="ECO:0007669"/>
    <property type="project" value="UniProtKB-KW"/>
</dbReference>
<comment type="caution">
    <text evidence="5">The sequence shown here is derived from an EMBL/GenBank/DDBJ whole genome shotgun (WGS) entry which is preliminary data.</text>
</comment>
<dbReference type="Pfam" id="PF01750">
    <property type="entry name" value="HycI"/>
    <property type="match status" value="1"/>
</dbReference>
<evidence type="ECO:0000256" key="3">
    <source>
        <dbReference type="ARBA" id="ARBA00022750"/>
    </source>
</evidence>
<dbReference type="SUPFAM" id="SSF53163">
    <property type="entry name" value="HybD-like"/>
    <property type="match status" value="1"/>
</dbReference>
<keyword evidence="2 5" id="KW-0645">Protease</keyword>
<reference evidence="5" key="1">
    <citation type="journal article" date="2020" name="mSystems">
        <title>Genome- and Community-Level Interaction Insights into Carbon Utilization and Element Cycling Functions of Hydrothermarchaeota in Hydrothermal Sediment.</title>
        <authorList>
            <person name="Zhou Z."/>
            <person name="Liu Y."/>
            <person name="Xu W."/>
            <person name="Pan J."/>
            <person name="Luo Z.H."/>
            <person name="Li M."/>
        </authorList>
    </citation>
    <scope>NUCLEOTIDE SEQUENCE [LARGE SCALE GENOMIC DNA]</scope>
    <source>
        <strain evidence="5">SpSt-110</strain>
    </source>
</reference>
<dbReference type="Gene3D" id="3.40.50.1450">
    <property type="entry name" value="HybD-like"/>
    <property type="match status" value="1"/>
</dbReference>
<evidence type="ECO:0000256" key="2">
    <source>
        <dbReference type="ARBA" id="ARBA00022670"/>
    </source>
</evidence>
<dbReference type="GO" id="GO:0016485">
    <property type="term" value="P:protein processing"/>
    <property type="evidence" value="ECO:0007669"/>
    <property type="project" value="TreeGrafter"/>
</dbReference>
<dbReference type="PANTHER" id="PTHR30302">
    <property type="entry name" value="HYDROGENASE 1 MATURATION PROTEASE"/>
    <property type="match status" value="1"/>
</dbReference>
<proteinExistence type="inferred from homology"/>